<evidence type="ECO:0000313" key="7">
    <source>
        <dbReference type="Proteomes" id="UP000887569"/>
    </source>
</evidence>
<evidence type="ECO:0000256" key="1">
    <source>
        <dbReference type="ARBA" id="ARBA00004536"/>
    </source>
</evidence>
<dbReference type="InterPro" id="IPR011993">
    <property type="entry name" value="PH-like_dom_sf"/>
</dbReference>
<dbReference type="Pfam" id="PF09379">
    <property type="entry name" value="FERM_N"/>
    <property type="match status" value="1"/>
</dbReference>
<dbReference type="GO" id="GO:0005856">
    <property type="term" value="C:cytoskeleton"/>
    <property type="evidence" value="ECO:0007669"/>
    <property type="project" value="InterPro"/>
</dbReference>
<dbReference type="Gene3D" id="3.10.20.90">
    <property type="entry name" value="Phosphatidylinositol 3-kinase Catalytic Subunit, Chain A, domain 1"/>
    <property type="match status" value="1"/>
</dbReference>
<dbReference type="Gene3D" id="2.30.29.30">
    <property type="entry name" value="Pleckstrin-homology domain (PH domain)/Phosphotyrosine-binding domain (PTB)"/>
    <property type="match status" value="1"/>
</dbReference>
<dbReference type="SUPFAM" id="SSF47031">
    <property type="entry name" value="Second domain of FERM"/>
    <property type="match status" value="1"/>
</dbReference>
<accession>A0A915ACL0</accession>
<dbReference type="Pfam" id="PF09380">
    <property type="entry name" value="FERM_C"/>
    <property type="match status" value="1"/>
</dbReference>
<feature type="region of interest" description="Disordered" evidence="5">
    <location>
        <begin position="423"/>
        <end position="470"/>
    </location>
</feature>
<dbReference type="Proteomes" id="UP000887569">
    <property type="component" value="Unplaced"/>
</dbReference>
<dbReference type="PRINTS" id="PR00935">
    <property type="entry name" value="BAND41"/>
</dbReference>
<evidence type="ECO:0000256" key="5">
    <source>
        <dbReference type="SAM" id="MobiDB-lite"/>
    </source>
</evidence>
<dbReference type="InterPro" id="IPR000798">
    <property type="entry name" value="Ez/rad/moesin-like"/>
</dbReference>
<organism evidence="7 8">
    <name type="scientific">Parascaris univalens</name>
    <name type="common">Nematode worm</name>
    <dbReference type="NCBI Taxonomy" id="6257"/>
    <lineage>
        <taxon>Eukaryota</taxon>
        <taxon>Metazoa</taxon>
        <taxon>Ecdysozoa</taxon>
        <taxon>Nematoda</taxon>
        <taxon>Chromadorea</taxon>
        <taxon>Rhabditida</taxon>
        <taxon>Spirurina</taxon>
        <taxon>Ascaridomorpha</taxon>
        <taxon>Ascaridoidea</taxon>
        <taxon>Ascarididae</taxon>
        <taxon>Parascaris</taxon>
    </lineage>
</organism>
<keyword evidence="7" id="KW-1185">Reference proteome</keyword>
<dbReference type="Gene3D" id="1.20.80.10">
    <property type="match status" value="1"/>
</dbReference>
<dbReference type="GO" id="GO:0005886">
    <property type="term" value="C:plasma membrane"/>
    <property type="evidence" value="ECO:0007669"/>
    <property type="project" value="TreeGrafter"/>
</dbReference>
<evidence type="ECO:0000256" key="2">
    <source>
        <dbReference type="ARBA" id="ARBA00022025"/>
    </source>
</evidence>
<dbReference type="SUPFAM" id="SSF50729">
    <property type="entry name" value="PH domain-like"/>
    <property type="match status" value="1"/>
</dbReference>
<dbReference type="Pfam" id="PF05902">
    <property type="entry name" value="4_1_CTD"/>
    <property type="match status" value="1"/>
</dbReference>
<dbReference type="GO" id="GO:0005912">
    <property type="term" value="C:adherens junction"/>
    <property type="evidence" value="ECO:0007669"/>
    <property type="project" value="UniProtKB-SubCell"/>
</dbReference>
<dbReference type="GO" id="GO:0003779">
    <property type="term" value="F:actin binding"/>
    <property type="evidence" value="ECO:0007669"/>
    <property type="project" value="InterPro"/>
</dbReference>
<dbReference type="CDD" id="cd01765">
    <property type="entry name" value="FERM_F0_F1"/>
    <property type="match status" value="1"/>
</dbReference>
<dbReference type="SMART" id="SM01195">
    <property type="entry name" value="FA"/>
    <property type="match status" value="1"/>
</dbReference>
<dbReference type="AlphaFoldDB" id="A0A915ACL0"/>
<dbReference type="PANTHER" id="PTHR23280:SF21">
    <property type="entry name" value="PROTEIN 4.1 HOMOLOG"/>
    <property type="match status" value="1"/>
</dbReference>
<dbReference type="InterPro" id="IPR029071">
    <property type="entry name" value="Ubiquitin-like_domsf"/>
</dbReference>
<dbReference type="PROSITE" id="PS50057">
    <property type="entry name" value="FERM_3"/>
    <property type="match status" value="1"/>
</dbReference>
<evidence type="ECO:0000259" key="6">
    <source>
        <dbReference type="PROSITE" id="PS50057"/>
    </source>
</evidence>
<dbReference type="PROSITE" id="PS00660">
    <property type="entry name" value="FERM_1"/>
    <property type="match status" value="1"/>
</dbReference>
<dbReference type="SMART" id="SM01196">
    <property type="entry name" value="FERM_C"/>
    <property type="match status" value="1"/>
</dbReference>
<evidence type="ECO:0000256" key="4">
    <source>
        <dbReference type="ARBA" id="ARBA00043944"/>
    </source>
</evidence>
<dbReference type="InterPro" id="IPR014847">
    <property type="entry name" value="FA"/>
</dbReference>
<dbReference type="FunFam" id="2.30.29.30:FF:000002">
    <property type="entry name" value="Band 4.1-like protein 5 isoform 1"/>
    <property type="match status" value="1"/>
</dbReference>
<protein>
    <recommendedName>
        <fullName evidence="2">Moesin/ezrin/radixin homolog 1</fullName>
    </recommendedName>
</protein>
<name>A0A915ACL0_PARUN</name>
<reference evidence="8" key="1">
    <citation type="submission" date="2022-11" db="UniProtKB">
        <authorList>
            <consortium name="WormBaseParasite"/>
        </authorList>
    </citation>
    <scope>IDENTIFICATION</scope>
</reference>
<dbReference type="GO" id="GO:0005198">
    <property type="term" value="F:structural molecule activity"/>
    <property type="evidence" value="ECO:0007669"/>
    <property type="project" value="InterPro"/>
</dbReference>
<dbReference type="InterPro" id="IPR035963">
    <property type="entry name" value="FERM_2"/>
</dbReference>
<feature type="region of interest" description="Disordered" evidence="5">
    <location>
        <begin position="560"/>
        <end position="591"/>
    </location>
</feature>
<dbReference type="InterPro" id="IPR014352">
    <property type="entry name" value="FERM/acyl-CoA-bd_prot_sf"/>
</dbReference>
<feature type="region of interest" description="Disordered" evidence="5">
    <location>
        <begin position="7"/>
        <end position="36"/>
    </location>
</feature>
<dbReference type="Pfam" id="PF00373">
    <property type="entry name" value="FERM_M"/>
    <property type="match status" value="1"/>
</dbReference>
<feature type="compositionally biased region" description="Basic residues" evidence="5">
    <location>
        <begin position="438"/>
        <end position="449"/>
    </location>
</feature>
<feature type="compositionally biased region" description="Polar residues" evidence="5">
    <location>
        <begin position="395"/>
        <end position="407"/>
    </location>
</feature>
<dbReference type="InterPro" id="IPR008379">
    <property type="entry name" value="Band_4.1_C"/>
</dbReference>
<feature type="domain" description="FERM" evidence="6">
    <location>
        <begin position="37"/>
        <end position="318"/>
    </location>
</feature>
<dbReference type="PRINTS" id="PR00661">
    <property type="entry name" value="ERMFAMILY"/>
</dbReference>
<evidence type="ECO:0000313" key="8">
    <source>
        <dbReference type="WBParaSite" id="PgR005X_g149_t08"/>
    </source>
</evidence>
<dbReference type="InterPro" id="IPR000299">
    <property type="entry name" value="FERM_domain"/>
</dbReference>
<proteinExistence type="predicted"/>
<feature type="compositionally biased region" description="Polar residues" evidence="5">
    <location>
        <begin position="564"/>
        <end position="583"/>
    </location>
</feature>
<dbReference type="CDD" id="cd14473">
    <property type="entry name" value="FERM_B-lobe"/>
    <property type="match status" value="1"/>
</dbReference>
<dbReference type="SMART" id="SM00295">
    <property type="entry name" value="B41"/>
    <property type="match status" value="1"/>
</dbReference>
<comment type="subcellular location">
    <subcellularLocation>
        <location evidence="1">Cell junction</location>
        <location evidence="1">Adherens junction</location>
    </subcellularLocation>
    <subcellularLocation>
        <location evidence="4">Cell projection</location>
        <location evidence="4">Rhabdomere</location>
    </subcellularLocation>
</comment>
<dbReference type="InterPro" id="IPR019749">
    <property type="entry name" value="Band_41_domain"/>
</dbReference>
<dbReference type="SUPFAM" id="SSF54236">
    <property type="entry name" value="Ubiquitin-like"/>
    <property type="match status" value="1"/>
</dbReference>
<dbReference type="InterPro" id="IPR018980">
    <property type="entry name" value="FERM_PH-like_C"/>
</dbReference>
<keyword evidence="3" id="KW-0597">Phosphoprotein</keyword>
<dbReference type="WBParaSite" id="PgR005X_g149_t08">
    <property type="protein sequence ID" value="PgR005X_g149_t08"/>
    <property type="gene ID" value="PgR005X_g149"/>
</dbReference>
<dbReference type="Pfam" id="PF08736">
    <property type="entry name" value="FA"/>
    <property type="match status" value="1"/>
</dbReference>
<feature type="region of interest" description="Disordered" evidence="5">
    <location>
        <begin position="355"/>
        <end position="411"/>
    </location>
</feature>
<dbReference type="InterPro" id="IPR019748">
    <property type="entry name" value="FERM_central"/>
</dbReference>
<dbReference type="GO" id="GO:0031032">
    <property type="term" value="P:actomyosin structure organization"/>
    <property type="evidence" value="ECO:0007669"/>
    <property type="project" value="TreeGrafter"/>
</dbReference>
<dbReference type="InterPro" id="IPR019747">
    <property type="entry name" value="FERM_CS"/>
</dbReference>
<dbReference type="PANTHER" id="PTHR23280">
    <property type="entry name" value="4.1 G PROTEIN"/>
    <property type="match status" value="1"/>
</dbReference>
<sequence>MILLRRAEMGKGGTATTDSPPAERPADENPANDSNMQPATVHLLDATKQIFYVPKKAEGKELFDKVVDYLKLVEKEYFGLSFLDTDGNRHWIYEDKRITKQLKGHPWEFNFEVKFYPPDPAALTDDLTRYQLTLQIRHDVYTGRLPATFATLALLGSYIAQAERGDFHDTPDYDDFLRDCRLAPVPSTALYEKIRELHKQHKGETPAEAELHYLDNAKKLSMYGIFLFPAKDSKGTSVHVGVCAHGINVYCDQIRAHRFIWQNIIKIAYRRNTFSIKLQPGELDRSAVLFHLKVPDYASAKRIWKCAVEHHTFFRLIQPDEKPHKGLFRWGSGRFRYQGRTHFQSKMASQMFDHPAATVKRSHSARLASRSDENLAPEAAKHTSPLHYADDGTSHDLTNTPEKSYTLHSVDISGRRDMKKIAKTSEVESVAKPSEKRGAKKKNEKKKAKNAVDGGGSTSSSDSESKERQYRLSYVPAKEDVRPTEQLLSPSNEAPMCEGPVPWTKRTLESNEVMEVRNEGANVPSNHMSDEQELTRTKEAEMFEGRILLEERVDNSYRIRGTGISPTINPNDTESSAPHTTLESWHESNVGPESVVTDVDKYGNIIKKTVKTQQVKHTIQRQTYQTYSLSGEGEQPGVQTVEASQQVITPIGGGVVMSGTTPIVETRSHTVAYEAGQEPFGSENGFQRSDIPGELISCRTISSGNRTVETITYKTEKDGIVEIHVEHRVTIHSGANIDHDAELSQAILEATNMNPDMTVEKIEVKQESQC</sequence>
<evidence type="ECO:0000256" key="3">
    <source>
        <dbReference type="ARBA" id="ARBA00022553"/>
    </source>
</evidence>
<dbReference type="InterPro" id="IPR018979">
    <property type="entry name" value="FERM_N"/>
</dbReference>